<dbReference type="InterPro" id="IPR009003">
    <property type="entry name" value="Peptidase_S1_PA"/>
</dbReference>
<dbReference type="OrthoDB" id="10037376at2759"/>
<dbReference type="Proteomes" id="UP000789759">
    <property type="component" value="Unassembled WGS sequence"/>
</dbReference>
<keyword evidence="2" id="KW-1185">Reference proteome</keyword>
<organism evidence="1 2">
    <name type="scientific">Cetraspora pellucida</name>
    <dbReference type="NCBI Taxonomy" id="1433469"/>
    <lineage>
        <taxon>Eukaryota</taxon>
        <taxon>Fungi</taxon>
        <taxon>Fungi incertae sedis</taxon>
        <taxon>Mucoromycota</taxon>
        <taxon>Glomeromycotina</taxon>
        <taxon>Glomeromycetes</taxon>
        <taxon>Diversisporales</taxon>
        <taxon>Gigasporaceae</taxon>
        <taxon>Cetraspora</taxon>
    </lineage>
</organism>
<evidence type="ECO:0000313" key="1">
    <source>
        <dbReference type="EMBL" id="CAG8496497.1"/>
    </source>
</evidence>
<sequence>MPPLERKYDIINHTVSVADVDQVQAFPIGMLFLPDGSTCTASVINTPESGNIGLTAAHCLYDDENHEYFDNIMFSPGYDHGQQGPLNLIPVEEAVVPDEFINNNDDHFDWGFMRFTFNMNGHPLQDFTGALGWRFNVEEGVETTIRGYPEGGDLEDCPNDGETLCTWDGEVFLHEFYFVPALDLGEGASGSPYIMLYDQNTNLGWLYSNYIAYDDNNDHANGPIYDPIQFQGLLGEIIGF</sequence>
<protein>
    <submittedName>
        <fullName evidence="1">7895_t:CDS:1</fullName>
    </submittedName>
</protein>
<reference evidence="1" key="1">
    <citation type="submission" date="2021-06" db="EMBL/GenBank/DDBJ databases">
        <authorList>
            <person name="Kallberg Y."/>
            <person name="Tangrot J."/>
            <person name="Rosling A."/>
        </authorList>
    </citation>
    <scope>NUCLEOTIDE SEQUENCE</scope>
    <source>
        <strain evidence="1">FL966</strain>
    </source>
</reference>
<dbReference type="Gene3D" id="2.40.10.10">
    <property type="entry name" value="Trypsin-like serine proteases"/>
    <property type="match status" value="2"/>
</dbReference>
<dbReference type="InterPro" id="IPR043504">
    <property type="entry name" value="Peptidase_S1_PA_chymotrypsin"/>
</dbReference>
<comment type="caution">
    <text evidence="1">The sequence shown here is derived from an EMBL/GenBank/DDBJ whole genome shotgun (WGS) entry which is preliminary data.</text>
</comment>
<dbReference type="AlphaFoldDB" id="A0A9N8ZI69"/>
<dbReference type="SUPFAM" id="SSF50494">
    <property type="entry name" value="Trypsin-like serine proteases"/>
    <property type="match status" value="1"/>
</dbReference>
<accession>A0A9N8ZI69</accession>
<dbReference type="EMBL" id="CAJVQA010000941">
    <property type="protein sequence ID" value="CAG8496497.1"/>
    <property type="molecule type" value="Genomic_DNA"/>
</dbReference>
<proteinExistence type="predicted"/>
<gene>
    <name evidence="1" type="ORF">CPELLU_LOCUS2239</name>
</gene>
<name>A0A9N8ZI69_9GLOM</name>
<evidence type="ECO:0000313" key="2">
    <source>
        <dbReference type="Proteomes" id="UP000789759"/>
    </source>
</evidence>